<dbReference type="RefSeq" id="XP_014183261.1">
    <property type="nucleotide sequence ID" value="XM_014327786.1"/>
</dbReference>
<dbReference type="PANTHER" id="PTHR12684:SF2">
    <property type="entry name" value="TRNA 2'-PHOSPHOTRANSFERASE 1"/>
    <property type="match status" value="1"/>
</dbReference>
<sequence>MPKQNGRPTDSPEVRASKTLAYILRHGAEKEGLAIRSDGLVKLADVMARPKVKDIDESTIFRLVADNSKKRFALVWGYDPSPPKPKKRSQPKKTKTAAIAESGAVEEVTRALQVISVEPEWKELEFIKLSPPLSAFPDPELVAAYEGGEVDGQSDERAEWFIRAVQGHTLKLDSGHLEELIDDENGRQKAGLLVHGTKWQLWDTISALDTQAPADSSGDTGLNKMQRQHIHLAPALTGRITPRNQSSLLVYLDMPKMLAAGIPVYVAQNGVVLTPGKEGVVTNHFFRKVVSINRDKRRVIWENGAPSDRDEQPDEDVV</sequence>
<proteinExistence type="inferred from homology"/>
<dbReference type="Gene3D" id="3.20.170.30">
    <property type="match status" value="1"/>
</dbReference>
<dbReference type="SUPFAM" id="SSF56399">
    <property type="entry name" value="ADP-ribosylation"/>
    <property type="match status" value="1"/>
</dbReference>
<comment type="catalytic activity">
    <reaction evidence="6">
        <text>2'-phospho-[ligated tRNA] + NAD(+) = mature tRNA + ADP-alpha-D-ribose 1'',2''-cyclic phosphate + nicotinamide</text>
        <dbReference type="Rhea" id="RHEA:23324"/>
        <dbReference type="Rhea" id="RHEA-COMP:11106"/>
        <dbReference type="Rhea" id="RHEA-COMP:11107"/>
        <dbReference type="ChEBI" id="CHEBI:17154"/>
        <dbReference type="ChEBI" id="CHEBI:57540"/>
        <dbReference type="ChEBI" id="CHEBI:76596"/>
        <dbReference type="ChEBI" id="CHEBI:82883"/>
        <dbReference type="ChEBI" id="CHEBI:85027"/>
        <dbReference type="EC" id="2.7.1.160"/>
    </reaction>
</comment>
<evidence type="ECO:0000256" key="4">
    <source>
        <dbReference type="ARBA" id="ARBA00022679"/>
    </source>
</evidence>
<accession>J6F4U3</accession>
<comment type="function">
    <text evidence="1">Catalyzes the last step of tRNA splicing, the transfer of the splice junction 2'-phosphate from ligated tRNA to NAD to produce ADP-ribose 1''-2'' cyclic phosphate.</text>
</comment>
<evidence type="ECO:0000256" key="3">
    <source>
        <dbReference type="ARBA" id="ARBA00012007"/>
    </source>
</evidence>
<evidence type="ECO:0000256" key="7">
    <source>
        <dbReference type="SAM" id="MobiDB-lite"/>
    </source>
</evidence>
<dbReference type="Pfam" id="PF01885">
    <property type="entry name" value="PTS_2-RNA"/>
    <property type="match status" value="1"/>
</dbReference>
<dbReference type="KEGG" id="tasa:A1Q1_06737"/>
<dbReference type="GeneID" id="25990249"/>
<dbReference type="VEuPathDB" id="FungiDB:A1Q1_06737"/>
<feature type="compositionally biased region" description="Basic residues" evidence="7">
    <location>
        <begin position="84"/>
        <end position="95"/>
    </location>
</feature>
<dbReference type="AlphaFoldDB" id="J6F4U3"/>
<dbReference type="PANTHER" id="PTHR12684">
    <property type="entry name" value="PUTATIVE PHOSPHOTRANSFERASE"/>
    <property type="match status" value="1"/>
</dbReference>
<evidence type="ECO:0000256" key="2">
    <source>
        <dbReference type="ARBA" id="ARBA00009836"/>
    </source>
</evidence>
<dbReference type="InterPro" id="IPR042081">
    <property type="entry name" value="RNA_2'-PTrans_C"/>
</dbReference>
<dbReference type="Proteomes" id="UP000002748">
    <property type="component" value="Unassembled WGS sequence"/>
</dbReference>
<reference evidence="8 9" key="1">
    <citation type="journal article" date="2012" name="Eukaryot. Cell">
        <title>Draft genome sequence of CBS 2479, the standard type strain of Trichosporon asahii.</title>
        <authorList>
            <person name="Yang R.Y."/>
            <person name="Li H.T."/>
            <person name="Zhu H."/>
            <person name="Zhou G.P."/>
            <person name="Wang M."/>
            <person name="Wang L."/>
        </authorList>
    </citation>
    <scope>NUCLEOTIDE SEQUENCE [LARGE SCALE GENOMIC DNA]</scope>
    <source>
        <strain evidence="9">ATCC 90039 / CBS 2479 / JCM 2466 / KCTC 7840 / NCYC 2677 / UAMH 7654</strain>
    </source>
</reference>
<dbReference type="GO" id="GO:0000215">
    <property type="term" value="F:tRNA 2'-phosphotransferase activity"/>
    <property type="evidence" value="ECO:0007669"/>
    <property type="project" value="UniProtKB-EC"/>
</dbReference>
<keyword evidence="4 8" id="KW-0808">Transferase</keyword>
<keyword evidence="5" id="KW-0520">NAD</keyword>
<gene>
    <name evidence="8" type="ORF">A1Q1_06737</name>
</gene>
<dbReference type="GO" id="GO:0006388">
    <property type="term" value="P:tRNA splicing, via endonucleolytic cleavage and ligation"/>
    <property type="evidence" value="ECO:0007669"/>
    <property type="project" value="TreeGrafter"/>
</dbReference>
<dbReference type="EMBL" id="ALBS01000037">
    <property type="protein sequence ID" value="EJT52024.1"/>
    <property type="molecule type" value="Genomic_DNA"/>
</dbReference>
<dbReference type="Gene3D" id="1.10.10.970">
    <property type="entry name" value="RNA 2'-phosphotransferase, Tpt1/KptA family, N-terminal domain"/>
    <property type="match status" value="1"/>
</dbReference>
<evidence type="ECO:0000256" key="1">
    <source>
        <dbReference type="ARBA" id="ARBA00003343"/>
    </source>
</evidence>
<feature type="region of interest" description="Disordered" evidence="7">
    <location>
        <begin position="76"/>
        <end position="99"/>
    </location>
</feature>
<evidence type="ECO:0000256" key="6">
    <source>
        <dbReference type="ARBA" id="ARBA00047949"/>
    </source>
</evidence>
<name>J6F4U3_TRIAS</name>
<comment type="caution">
    <text evidence="8">The sequence shown here is derived from an EMBL/GenBank/DDBJ whole genome shotgun (WGS) entry which is preliminary data.</text>
</comment>
<organism evidence="8 9">
    <name type="scientific">Trichosporon asahii var. asahii (strain ATCC 90039 / CBS 2479 / JCM 2466 / KCTC 7840 / NBRC 103889/ NCYC 2677 / UAMH 7654)</name>
    <name type="common">Yeast</name>
    <dbReference type="NCBI Taxonomy" id="1186058"/>
    <lineage>
        <taxon>Eukaryota</taxon>
        <taxon>Fungi</taxon>
        <taxon>Dikarya</taxon>
        <taxon>Basidiomycota</taxon>
        <taxon>Agaricomycotina</taxon>
        <taxon>Tremellomycetes</taxon>
        <taxon>Trichosporonales</taxon>
        <taxon>Trichosporonaceae</taxon>
        <taxon>Trichosporon</taxon>
    </lineage>
</organism>
<evidence type="ECO:0000313" key="9">
    <source>
        <dbReference type="Proteomes" id="UP000002748"/>
    </source>
</evidence>
<dbReference type="OrthoDB" id="419694at2759"/>
<comment type="similarity">
    <text evidence="2">Belongs to the KptA/TPT1 family.</text>
</comment>
<dbReference type="EC" id="2.7.1.160" evidence="3"/>
<dbReference type="HOGENOM" id="CLU_052998_0_0_1"/>
<protein>
    <recommendedName>
        <fullName evidence="3">2'-phosphotransferase</fullName>
        <ecNumber evidence="3">2.7.1.160</ecNumber>
    </recommendedName>
</protein>
<evidence type="ECO:0000313" key="8">
    <source>
        <dbReference type="EMBL" id="EJT52024.1"/>
    </source>
</evidence>
<dbReference type="InterPro" id="IPR042080">
    <property type="entry name" value="RNA_2'-PTrans_N"/>
</dbReference>
<dbReference type="InterPro" id="IPR002745">
    <property type="entry name" value="Ptrans_KptA/Tpt1"/>
</dbReference>
<evidence type="ECO:0000256" key="5">
    <source>
        <dbReference type="ARBA" id="ARBA00023027"/>
    </source>
</evidence>